<organism evidence="1 2">
    <name type="scientific">Arachis hypogaea</name>
    <name type="common">Peanut</name>
    <dbReference type="NCBI Taxonomy" id="3818"/>
    <lineage>
        <taxon>Eukaryota</taxon>
        <taxon>Viridiplantae</taxon>
        <taxon>Streptophyta</taxon>
        <taxon>Embryophyta</taxon>
        <taxon>Tracheophyta</taxon>
        <taxon>Spermatophyta</taxon>
        <taxon>Magnoliopsida</taxon>
        <taxon>eudicotyledons</taxon>
        <taxon>Gunneridae</taxon>
        <taxon>Pentapetalae</taxon>
        <taxon>rosids</taxon>
        <taxon>fabids</taxon>
        <taxon>Fabales</taxon>
        <taxon>Fabaceae</taxon>
        <taxon>Papilionoideae</taxon>
        <taxon>50 kb inversion clade</taxon>
        <taxon>dalbergioids sensu lato</taxon>
        <taxon>Dalbergieae</taxon>
        <taxon>Pterocarpus clade</taxon>
        <taxon>Arachis</taxon>
    </lineage>
</organism>
<accession>A0A444XQG2</accession>
<proteinExistence type="predicted"/>
<evidence type="ECO:0000313" key="2">
    <source>
        <dbReference type="Proteomes" id="UP000289738"/>
    </source>
</evidence>
<dbReference type="Proteomes" id="UP000289738">
    <property type="component" value="Chromosome B09"/>
</dbReference>
<sequence length="442" mass="50818">MGAGGEGVHAYANFFTPHAGGTVSLRTHVTIPAHVYNYMIDNQTKMQALITKMMARDQTRYRTPSPPPFVNQENLEEDENTPVTHRELARILKGKGETSEPTWEINPPFGHHILVKSYPKGSTKKYILSFLDDLGVFRNLQELKIKDFSKSLTRRAFTWYAKLKSNIINTWEQLVMEFCNKFLAEKPSMHIIDLGRRSSFTDTIPEPQLVYGCIRNVKDGSQIYLFMNNINIFFELLKRASDITEAMKRNGRRSKEIFPLEKQSSTPTTLSRAQAMVVVNGCFEDVTLNPRTDREPPTPEDLRDPKYYMVYLNKNHGLTDCYMVRTMFHRQVKEGKILLNGEQNQEGVKSTLFSQHDVRMIGVEEEVILTEIVDEAEEMVTMEEFLDEDTLTRGLLKSRGCRIMFNQLGLEPHIQKKVARALIGVIQKHENYFGAPTLRSQD</sequence>
<gene>
    <name evidence="1" type="ORF">Ahy_B09g097985</name>
</gene>
<evidence type="ECO:0008006" key="3">
    <source>
        <dbReference type="Google" id="ProtNLM"/>
    </source>
</evidence>
<keyword evidence="2" id="KW-1185">Reference proteome</keyword>
<evidence type="ECO:0000313" key="1">
    <source>
        <dbReference type="EMBL" id="RYQ91922.1"/>
    </source>
</evidence>
<dbReference type="AlphaFoldDB" id="A0A444XQG2"/>
<reference evidence="1 2" key="1">
    <citation type="submission" date="2019-01" db="EMBL/GenBank/DDBJ databases">
        <title>Sequencing of cultivated peanut Arachis hypogaea provides insights into genome evolution and oil improvement.</title>
        <authorList>
            <person name="Chen X."/>
        </authorList>
    </citation>
    <scope>NUCLEOTIDE SEQUENCE [LARGE SCALE GENOMIC DNA]</scope>
    <source>
        <strain evidence="2">cv. Fuhuasheng</strain>
        <tissue evidence="1">Leaves</tissue>
    </source>
</reference>
<protein>
    <recommendedName>
        <fullName evidence="3">Retrotransposon gag domain-containing protein</fullName>
    </recommendedName>
</protein>
<comment type="caution">
    <text evidence="1">The sequence shown here is derived from an EMBL/GenBank/DDBJ whole genome shotgun (WGS) entry which is preliminary data.</text>
</comment>
<name>A0A444XQG2_ARAHY</name>
<dbReference type="EMBL" id="SDMP01000019">
    <property type="protein sequence ID" value="RYQ91922.1"/>
    <property type="molecule type" value="Genomic_DNA"/>
</dbReference>